<proteinExistence type="predicted"/>
<dbReference type="SMART" id="SM00354">
    <property type="entry name" value="HTH_LACI"/>
    <property type="match status" value="1"/>
</dbReference>
<dbReference type="PROSITE" id="PS00356">
    <property type="entry name" value="HTH_LACI_1"/>
    <property type="match status" value="1"/>
</dbReference>
<dbReference type="Gene3D" id="3.40.50.2300">
    <property type="match status" value="2"/>
</dbReference>
<dbReference type="PANTHER" id="PTHR30146">
    <property type="entry name" value="LACI-RELATED TRANSCRIPTIONAL REPRESSOR"/>
    <property type="match status" value="1"/>
</dbReference>
<dbReference type="KEGG" id="ssau:H8M03_07300"/>
<dbReference type="InterPro" id="IPR010982">
    <property type="entry name" value="Lambda_DNA-bd_dom_sf"/>
</dbReference>
<keyword evidence="1" id="KW-0805">Transcription regulation</keyword>
<dbReference type="SUPFAM" id="SSF53822">
    <property type="entry name" value="Periplasmic binding protein-like I"/>
    <property type="match status" value="1"/>
</dbReference>
<dbReference type="CDD" id="cd01545">
    <property type="entry name" value="PBP1_SalR"/>
    <property type="match status" value="1"/>
</dbReference>
<evidence type="ECO:0000256" key="1">
    <source>
        <dbReference type="ARBA" id="ARBA00023015"/>
    </source>
</evidence>
<dbReference type="PANTHER" id="PTHR30146:SF153">
    <property type="entry name" value="LACTOSE OPERON REPRESSOR"/>
    <property type="match status" value="1"/>
</dbReference>
<reference evidence="5 6" key="1">
    <citation type="submission" date="2020-08" db="EMBL/GenBank/DDBJ databases">
        <title>Sphingomonas sp. sand1-3 16S ribosomal RNA gene Genome sequencing and assembly.</title>
        <authorList>
            <person name="Kang M."/>
        </authorList>
    </citation>
    <scope>NUCLEOTIDE SEQUENCE [LARGE SCALE GENOMIC DNA]</scope>
    <source>
        <strain evidence="6">sand1-3</strain>
    </source>
</reference>
<dbReference type="CDD" id="cd01392">
    <property type="entry name" value="HTH_LacI"/>
    <property type="match status" value="1"/>
</dbReference>
<feature type="domain" description="HTH lacI-type" evidence="4">
    <location>
        <begin position="11"/>
        <end position="65"/>
    </location>
</feature>
<dbReference type="RefSeq" id="WP_187478816.1">
    <property type="nucleotide sequence ID" value="NZ_CP060697.1"/>
</dbReference>
<accession>A0A7G9KZR1</accession>
<gene>
    <name evidence="5" type="ORF">H8M03_07300</name>
</gene>
<evidence type="ECO:0000313" key="5">
    <source>
        <dbReference type="EMBL" id="QNM81860.1"/>
    </source>
</evidence>
<dbReference type="Pfam" id="PF00356">
    <property type="entry name" value="LacI"/>
    <property type="match status" value="1"/>
</dbReference>
<dbReference type="Proteomes" id="UP000515861">
    <property type="component" value="Chromosome"/>
</dbReference>
<dbReference type="InterPro" id="IPR000843">
    <property type="entry name" value="HTH_LacI"/>
</dbReference>
<dbReference type="AlphaFoldDB" id="A0A7G9KZR1"/>
<organism evidence="5 6">
    <name type="scientific">Sphingomonas sabuli</name>
    <dbReference type="NCBI Taxonomy" id="2764186"/>
    <lineage>
        <taxon>Bacteria</taxon>
        <taxon>Pseudomonadati</taxon>
        <taxon>Pseudomonadota</taxon>
        <taxon>Alphaproteobacteria</taxon>
        <taxon>Sphingomonadales</taxon>
        <taxon>Sphingomonadaceae</taxon>
        <taxon>Sphingomonas</taxon>
    </lineage>
</organism>
<dbReference type="SUPFAM" id="SSF47413">
    <property type="entry name" value="lambda repressor-like DNA-binding domains"/>
    <property type="match status" value="1"/>
</dbReference>
<dbReference type="Gene3D" id="1.10.260.40">
    <property type="entry name" value="lambda repressor-like DNA-binding domains"/>
    <property type="match status" value="1"/>
</dbReference>
<evidence type="ECO:0000313" key="6">
    <source>
        <dbReference type="Proteomes" id="UP000515861"/>
    </source>
</evidence>
<dbReference type="GO" id="GO:0000976">
    <property type="term" value="F:transcription cis-regulatory region binding"/>
    <property type="evidence" value="ECO:0007669"/>
    <property type="project" value="TreeGrafter"/>
</dbReference>
<dbReference type="Pfam" id="PF13377">
    <property type="entry name" value="Peripla_BP_3"/>
    <property type="match status" value="1"/>
</dbReference>
<evidence type="ECO:0000256" key="3">
    <source>
        <dbReference type="ARBA" id="ARBA00023163"/>
    </source>
</evidence>
<name>A0A7G9KZR1_9SPHN</name>
<dbReference type="PROSITE" id="PS50932">
    <property type="entry name" value="HTH_LACI_2"/>
    <property type="match status" value="1"/>
</dbReference>
<dbReference type="GO" id="GO:0003700">
    <property type="term" value="F:DNA-binding transcription factor activity"/>
    <property type="evidence" value="ECO:0007669"/>
    <property type="project" value="TreeGrafter"/>
</dbReference>
<dbReference type="PRINTS" id="PR00036">
    <property type="entry name" value="HTHLACI"/>
</dbReference>
<evidence type="ECO:0000259" key="4">
    <source>
        <dbReference type="PROSITE" id="PS50932"/>
    </source>
</evidence>
<dbReference type="InterPro" id="IPR046335">
    <property type="entry name" value="LacI/GalR-like_sensor"/>
</dbReference>
<keyword evidence="3" id="KW-0804">Transcription</keyword>
<evidence type="ECO:0000256" key="2">
    <source>
        <dbReference type="ARBA" id="ARBA00023125"/>
    </source>
</evidence>
<sequence>MKQSRRGRGGVTIDDVARHAGVSAMTVSRVINGENNVRDATRDRVKEAIEKLSFRPNTAARNLAAGKDAHIALLYSNPSNAYFSEILVGALDGARRGGHHLIIETCDLSSKQEQEDAVRRAINARALGVVIPPPVSESKIVLSALAKAEIPSVTIVMGEHYKNPLNVRMDDRAAGQEMVGHLIGLGHRRIGMILGDPNQLASKLRYQGYVDALNAAGIAIDETLVEQGYFEYKSGHIAAEKLLNRADRPTAIFASNDDMAAATISVAHRSGLDVPGDLSVAGFDDTALATNVWPELTTIRQPICEMAEAAVALLLANINSPVRHPVERVLDYRLVVRQSTAPPR</sequence>
<protein>
    <submittedName>
        <fullName evidence="5">LacI family DNA-binding transcriptional regulator</fullName>
    </submittedName>
</protein>
<dbReference type="EMBL" id="CP060697">
    <property type="protein sequence ID" value="QNM81860.1"/>
    <property type="molecule type" value="Genomic_DNA"/>
</dbReference>
<dbReference type="InterPro" id="IPR028082">
    <property type="entry name" value="Peripla_BP_I"/>
</dbReference>
<keyword evidence="2 5" id="KW-0238">DNA-binding</keyword>
<keyword evidence="6" id="KW-1185">Reference proteome</keyword>